<dbReference type="InterPro" id="IPR016039">
    <property type="entry name" value="Thiolase-like"/>
</dbReference>
<dbReference type="PROSITE" id="PS00606">
    <property type="entry name" value="KS3_1"/>
    <property type="match status" value="1"/>
</dbReference>
<comment type="similarity">
    <text evidence="1 9">Belongs to the thiolase-like superfamily. Beta-ketoacyl-ACP synthases family.</text>
</comment>
<evidence type="ECO:0000256" key="7">
    <source>
        <dbReference type="ARBA" id="ARBA00023160"/>
    </source>
</evidence>
<keyword evidence="7" id="KW-0275">Fatty acid biosynthesis</keyword>
<evidence type="ECO:0000313" key="11">
    <source>
        <dbReference type="EMBL" id="CAD7224273.1"/>
    </source>
</evidence>
<reference evidence="11" key="1">
    <citation type="submission" date="2020-11" db="EMBL/GenBank/DDBJ databases">
        <authorList>
            <person name="Tran Van P."/>
        </authorList>
    </citation>
    <scope>NUCLEOTIDE SEQUENCE</scope>
</reference>
<dbReference type="SMART" id="SM00825">
    <property type="entry name" value="PKS_KS"/>
    <property type="match status" value="1"/>
</dbReference>
<dbReference type="Gene3D" id="3.40.47.10">
    <property type="match status" value="1"/>
</dbReference>
<dbReference type="CDD" id="cd00834">
    <property type="entry name" value="KAS_I_II"/>
    <property type="match status" value="1"/>
</dbReference>
<dbReference type="PROSITE" id="PS52004">
    <property type="entry name" value="KS3_2"/>
    <property type="match status" value="1"/>
</dbReference>
<evidence type="ECO:0000256" key="8">
    <source>
        <dbReference type="ARBA" id="ARBA00023315"/>
    </source>
</evidence>
<dbReference type="InterPro" id="IPR017568">
    <property type="entry name" value="3-oxoacyl-ACP_synth-2"/>
</dbReference>
<dbReference type="SMART" id="SM00028">
    <property type="entry name" value="TPR"/>
    <property type="match status" value="3"/>
</dbReference>
<dbReference type="InterPro" id="IPR014031">
    <property type="entry name" value="Ketoacyl_synth_C"/>
</dbReference>
<sequence length="933" mass="99527">MIRRRVVATGIGLVTPLGCGVEHVWSRLVVGRSGINALWGDKLYESLPVRIAGKVPEEGEGCFSADTVSGWAAHRGTPRAILFALHAANQAMEMARWKPETDTEKERTGVAIGSGIAGLDAIAEASASIKSGHPKRISPFFVPGILPNMAAGQVGIHYGIRGPTLCTATACAAGAHSIGDAARLIQYGDADVMIAGGSEACISPISLTGFHRARALATSFNDEPHEASRPFDSKREGFVVSEGAGIVVLEELEHARRRGAKIYAEILGYGLTGDGHHVTAPREDGKGVIACMSRAMEDGGVGKGDIGYINAHATSTPLGDAAEAVAIRNLFQQNCDDIWVSSTKGSLGHLLGAAGAVEAIFTMLSCYSGIIPPNVNLEDPDVIRGVRLVPIRSVDWIDTDKKVALCNSFGFGGTNACLCIGEYVDPLRILGCSIQICVFDVDSEHGFFSGPGTCPAWHIGPPPPVLIDASVLLADPQCRDFPNGSVKFQTCFILAESHFNLKEWKRAEELYRKTIQLRKFAGKLKKSSSATAVKQEDAASNAPTSTTASSRTSLVRAGLPVPSRNQGQIASRQGKKTSTLPPPANPALPVASGMKQGSQNNLSASTTTVTTTTSSSTAVTGNASTAAKPIVSGALRVHVPSDVELKFRMHLCLVEMKDIGGAMQLLSSISLRFRTPKHNMALGKLYKECGSDRSAICSFKEVLKVSPRSLDAARELLLLGTKLSEILSLVIRGLPADPSLGVEWIGQWLTGLSHLASPSTVAEAVASLDAIKPPFKTSSTLIMVTLATAMYRQGSLVDAVLLLERIQKAMTYTNKVPEVWTIKGLILMEIGKFPEAIDCFKQALILWPKFFPAHLYMVQCHQSLMLPQTVVMGLHAFKQMGNCPEGLTLYASVLKRQVGSLVKATKLLDRALSLNPGYVNAAIYLAMVYREVS</sequence>
<organism evidence="11">
    <name type="scientific">Cyprideis torosa</name>
    <dbReference type="NCBI Taxonomy" id="163714"/>
    <lineage>
        <taxon>Eukaryota</taxon>
        <taxon>Metazoa</taxon>
        <taxon>Ecdysozoa</taxon>
        <taxon>Arthropoda</taxon>
        <taxon>Crustacea</taxon>
        <taxon>Oligostraca</taxon>
        <taxon>Ostracoda</taxon>
        <taxon>Podocopa</taxon>
        <taxon>Podocopida</taxon>
        <taxon>Cytherocopina</taxon>
        <taxon>Cytheroidea</taxon>
        <taxon>Cytherideidae</taxon>
        <taxon>Cyprideis</taxon>
    </lineage>
</organism>
<evidence type="ECO:0000256" key="9">
    <source>
        <dbReference type="RuleBase" id="RU003694"/>
    </source>
</evidence>
<gene>
    <name evidence="11" type="ORF">CTOB1V02_LOCUS2243</name>
</gene>
<keyword evidence="6" id="KW-0443">Lipid metabolism</keyword>
<evidence type="ECO:0000256" key="5">
    <source>
        <dbReference type="ARBA" id="ARBA00022832"/>
    </source>
</evidence>
<evidence type="ECO:0000256" key="3">
    <source>
        <dbReference type="ARBA" id="ARBA00022516"/>
    </source>
</evidence>
<accession>A0A7R8ZLB7</accession>
<dbReference type="InterPro" id="IPR018201">
    <property type="entry name" value="Ketoacyl_synth_AS"/>
</dbReference>
<proteinExistence type="inferred from homology"/>
<dbReference type="InterPro" id="IPR000794">
    <property type="entry name" value="Beta-ketoacyl_synthase"/>
</dbReference>
<dbReference type="SUPFAM" id="SSF48452">
    <property type="entry name" value="TPR-like"/>
    <property type="match status" value="1"/>
</dbReference>
<feature type="compositionally biased region" description="Polar residues" evidence="10">
    <location>
        <begin position="563"/>
        <end position="579"/>
    </location>
</feature>
<dbReference type="EC" id="2.3.1.41" evidence="2"/>
<dbReference type="InterPro" id="IPR020841">
    <property type="entry name" value="PKS_Beta-ketoAc_synthase_dom"/>
</dbReference>
<feature type="compositionally biased region" description="Low complexity" evidence="10">
    <location>
        <begin position="603"/>
        <end position="622"/>
    </location>
</feature>
<keyword evidence="8" id="KW-0012">Acyltransferase</keyword>
<evidence type="ECO:0000256" key="6">
    <source>
        <dbReference type="ARBA" id="ARBA00023098"/>
    </source>
</evidence>
<dbReference type="Pfam" id="PF13181">
    <property type="entry name" value="TPR_8"/>
    <property type="match status" value="1"/>
</dbReference>
<dbReference type="InterPro" id="IPR011990">
    <property type="entry name" value="TPR-like_helical_dom_sf"/>
</dbReference>
<dbReference type="PANTHER" id="PTHR11712:SF336">
    <property type="entry name" value="3-OXOACYL-[ACYL-CARRIER-PROTEIN] SYNTHASE, MITOCHONDRIAL"/>
    <property type="match status" value="1"/>
</dbReference>
<protein>
    <recommendedName>
        <fullName evidence="2">beta-ketoacyl-[acyl-carrier-protein] synthase I</fullName>
        <ecNumber evidence="2">2.3.1.41</ecNumber>
    </recommendedName>
</protein>
<dbReference type="FunFam" id="3.40.47.10:FF:000009">
    <property type="entry name" value="3-oxoacyl-[acyl-carrier-protein] synthase 2"/>
    <property type="match status" value="1"/>
</dbReference>
<dbReference type="GO" id="GO:0004315">
    <property type="term" value="F:3-oxoacyl-[acyl-carrier-protein] synthase activity"/>
    <property type="evidence" value="ECO:0007669"/>
    <property type="project" value="UniProtKB-EC"/>
</dbReference>
<feature type="compositionally biased region" description="Low complexity" evidence="10">
    <location>
        <begin position="538"/>
        <end position="553"/>
    </location>
</feature>
<dbReference type="Gene3D" id="1.25.40.10">
    <property type="entry name" value="Tetratricopeptide repeat domain"/>
    <property type="match status" value="3"/>
</dbReference>
<dbReference type="PANTHER" id="PTHR11712">
    <property type="entry name" value="POLYKETIDE SYNTHASE-RELATED"/>
    <property type="match status" value="1"/>
</dbReference>
<keyword evidence="4 9" id="KW-0808">Transferase</keyword>
<dbReference type="OrthoDB" id="5334845at2759"/>
<dbReference type="AlphaFoldDB" id="A0A7R8ZLB7"/>
<dbReference type="NCBIfam" id="TIGR03150">
    <property type="entry name" value="fabF"/>
    <property type="match status" value="1"/>
</dbReference>
<dbReference type="InterPro" id="IPR019734">
    <property type="entry name" value="TPR_rpt"/>
</dbReference>
<dbReference type="PROSITE" id="PS50005">
    <property type="entry name" value="TPR"/>
    <property type="match status" value="1"/>
</dbReference>
<evidence type="ECO:0000256" key="2">
    <source>
        <dbReference type="ARBA" id="ARBA00013191"/>
    </source>
</evidence>
<dbReference type="GO" id="GO:0005739">
    <property type="term" value="C:mitochondrion"/>
    <property type="evidence" value="ECO:0007669"/>
    <property type="project" value="TreeGrafter"/>
</dbReference>
<evidence type="ECO:0000256" key="1">
    <source>
        <dbReference type="ARBA" id="ARBA00008467"/>
    </source>
</evidence>
<feature type="region of interest" description="Disordered" evidence="10">
    <location>
        <begin position="531"/>
        <end position="622"/>
    </location>
</feature>
<keyword evidence="5" id="KW-0276">Fatty acid metabolism</keyword>
<evidence type="ECO:0000256" key="10">
    <source>
        <dbReference type="SAM" id="MobiDB-lite"/>
    </source>
</evidence>
<dbReference type="SUPFAM" id="SSF53901">
    <property type="entry name" value="Thiolase-like"/>
    <property type="match status" value="2"/>
</dbReference>
<evidence type="ECO:0000256" key="4">
    <source>
        <dbReference type="ARBA" id="ARBA00022679"/>
    </source>
</evidence>
<keyword evidence="3" id="KW-0444">Lipid biosynthesis</keyword>
<dbReference type="GO" id="GO:0006633">
    <property type="term" value="P:fatty acid biosynthetic process"/>
    <property type="evidence" value="ECO:0007669"/>
    <property type="project" value="UniProtKB-KW"/>
</dbReference>
<dbReference type="Pfam" id="PF00109">
    <property type="entry name" value="ketoacyl-synt"/>
    <property type="match status" value="1"/>
</dbReference>
<dbReference type="NCBIfam" id="NF005589">
    <property type="entry name" value="PRK07314.1"/>
    <property type="match status" value="1"/>
</dbReference>
<dbReference type="InterPro" id="IPR014030">
    <property type="entry name" value="Ketoacyl_synth_N"/>
</dbReference>
<name>A0A7R8ZLB7_9CRUS</name>
<dbReference type="EMBL" id="OB660341">
    <property type="protein sequence ID" value="CAD7224273.1"/>
    <property type="molecule type" value="Genomic_DNA"/>
</dbReference>
<dbReference type="Pfam" id="PF02801">
    <property type="entry name" value="Ketoacyl-synt_C"/>
    <property type="match status" value="1"/>
</dbReference>